<feature type="transmembrane region" description="Helical" evidence="1">
    <location>
        <begin position="309"/>
        <end position="331"/>
    </location>
</feature>
<evidence type="ECO:0000256" key="1">
    <source>
        <dbReference type="SAM" id="Phobius"/>
    </source>
</evidence>
<organism evidence="2">
    <name type="scientific">marine metagenome</name>
    <dbReference type="NCBI Taxonomy" id="408172"/>
    <lineage>
        <taxon>unclassified sequences</taxon>
        <taxon>metagenomes</taxon>
        <taxon>ecological metagenomes</taxon>
    </lineage>
</organism>
<feature type="transmembrane region" description="Helical" evidence="1">
    <location>
        <begin position="266"/>
        <end position="288"/>
    </location>
</feature>
<name>A0A381N8D9_9ZZZZ</name>
<keyword evidence="1" id="KW-0472">Membrane</keyword>
<evidence type="ECO:0000313" key="2">
    <source>
        <dbReference type="EMBL" id="SUZ50881.1"/>
    </source>
</evidence>
<keyword evidence="1" id="KW-1133">Transmembrane helix</keyword>
<reference evidence="2" key="1">
    <citation type="submission" date="2018-05" db="EMBL/GenBank/DDBJ databases">
        <authorList>
            <person name="Lanie J.A."/>
            <person name="Ng W.-L."/>
            <person name="Kazmierczak K.M."/>
            <person name="Andrzejewski T.M."/>
            <person name="Davidsen T.M."/>
            <person name="Wayne K.J."/>
            <person name="Tettelin H."/>
            <person name="Glass J.I."/>
            <person name="Rusch D."/>
            <person name="Podicherti R."/>
            <person name="Tsui H.-C.T."/>
            <person name="Winkler M.E."/>
        </authorList>
    </citation>
    <scope>NUCLEOTIDE SEQUENCE</scope>
</reference>
<feature type="transmembrane region" description="Helical" evidence="1">
    <location>
        <begin position="92"/>
        <end position="113"/>
    </location>
</feature>
<dbReference type="PANTHER" id="PTHR37814">
    <property type="entry name" value="CONSERVED MEMBRANE PROTEIN"/>
    <property type="match status" value="1"/>
</dbReference>
<feature type="transmembrane region" description="Helical" evidence="1">
    <location>
        <begin position="217"/>
        <end position="237"/>
    </location>
</feature>
<feature type="transmembrane region" description="Helical" evidence="1">
    <location>
        <begin position="184"/>
        <end position="205"/>
    </location>
</feature>
<dbReference type="PANTHER" id="PTHR37814:SF1">
    <property type="entry name" value="MEMBRANE PROTEIN"/>
    <property type="match status" value="1"/>
</dbReference>
<feature type="transmembrane region" description="Helical" evidence="1">
    <location>
        <begin position="9"/>
        <end position="26"/>
    </location>
</feature>
<keyword evidence="1" id="KW-0812">Transmembrane</keyword>
<dbReference type="AlphaFoldDB" id="A0A381N8D9"/>
<feature type="transmembrane region" description="Helical" evidence="1">
    <location>
        <begin position="119"/>
        <end position="139"/>
    </location>
</feature>
<accession>A0A381N8D9</accession>
<dbReference type="InterPro" id="IPR038728">
    <property type="entry name" value="YkvI-like"/>
</dbReference>
<feature type="transmembrane region" description="Helical" evidence="1">
    <location>
        <begin position="146"/>
        <end position="164"/>
    </location>
</feature>
<gene>
    <name evidence="2" type="ORF">METZ01_LOCUS3735</name>
</gene>
<dbReference type="EMBL" id="UINC01000194">
    <property type="protein sequence ID" value="SUZ50881.1"/>
    <property type="molecule type" value="Genomic_DNA"/>
</dbReference>
<feature type="transmembrane region" description="Helical" evidence="1">
    <location>
        <begin position="46"/>
        <end position="71"/>
    </location>
</feature>
<protein>
    <recommendedName>
        <fullName evidence="3">Membrane protein YkvI</fullName>
    </recommendedName>
</protein>
<feature type="transmembrane region" description="Helical" evidence="1">
    <location>
        <begin position="337"/>
        <end position="357"/>
    </location>
</feature>
<sequence length="362" mass="39618">MNRSVFRRYFLPGLVCQSIVIGGGYGTGRELVEFFLVKSRGPLGGLLAIGVATAIFSIVSMVTFELARVWGAFDYRHFFQKLLGPVWRIFEGCYLGLLLIILAVAAAAAGSIVEETFGLDYWIGVGIVMLAVGGLVFGGNKSIERFFSAWSILLYGLYLVFFLWCLKSFGSLISENLTAEPIGTSWLIAGVSYAGYNLTAPFVLATLRLHQTRRETFIAGALTGPLVMIPGLLFFLATVGQYPEIMEAVVPANDLLEILGSRSFQVVFQVILFGTLVETGAGLIHAFNERISGLRAEEDKELPSWVRPAVAVGLLTIATFVSQFGLIDLIARGYGTLTWGFIFIYVLPVLTVGVWKLRGSHW</sequence>
<proteinExistence type="predicted"/>
<evidence type="ECO:0008006" key="3">
    <source>
        <dbReference type="Google" id="ProtNLM"/>
    </source>
</evidence>